<dbReference type="Proteomes" id="UP000612899">
    <property type="component" value="Unassembled WGS sequence"/>
</dbReference>
<name>A0A8J3VJ01_9ACTN</name>
<dbReference type="Gene3D" id="3.40.366.10">
    <property type="entry name" value="Malonyl-Coenzyme A Acyl Carrier Protein, domain 2"/>
    <property type="match status" value="1"/>
</dbReference>
<protein>
    <recommendedName>
        <fullName evidence="3">Malonyl-CoA:ACP transacylase (MAT) domain-containing protein</fullName>
    </recommendedName>
</protein>
<evidence type="ECO:0000256" key="1">
    <source>
        <dbReference type="ARBA" id="ARBA00022450"/>
    </source>
</evidence>
<accession>A0A8J3VJ01</accession>
<reference evidence="4" key="1">
    <citation type="submission" date="2021-01" db="EMBL/GenBank/DDBJ databases">
        <title>Whole genome shotgun sequence of Rhizocola hellebori NBRC 109834.</title>
        <authorList>
            <person name="Komaki H."/>
            <person name="Tamura T."/>
        </authorList>
    </citation>
    <scope>NUCLEOTIDE SEQUENCE</scope>
    <source>
        <strain evidence="4">NBRC 109834</strain>
    </source>
</reference>
<dbReference type="AlphaFoldDB" id="A0A8J3VJ01"/>
<dbReference type="GO" id="GO:0006633">
    <property type="term" value="P:fatty acid biosynthetic process"/>
    <property type="evidence" value="ECO:0007669"/>
    <property type="project" value="TreeGrafter"/>
</dbReference>
<dbReference type="SUPFAM" id="SSF55048">
    <property type="entry name" value="Probable ACP-binding domain of malonyl-CoA ACP transacylase"/>
    <property type="match status" value="1"/>
</dbReference>
<dbReference type="Gene3D" id="3.30.70.250">
    <property type="entry name" value="Malonyl-CoA ACP transacylase, ACP-binding"/>
    <property type="match status" value="1"/>
</dbReference>
<dbReference type="InterPro" id="IPR016035">
    <property type="entry name" value="Acyl_Trfase/lysoPLipase"/>
</dbReference>
<dbReference type="SMART" id="SM00827">
    <property type="entry name" value="PKS_AT"/>
    <property type="match status" value="1"/>
</dbReference>
<dbReference type="PANTHER" id="PTHR43775:SF37">
    <property type="entry name" value="SI:DKEY-61P9.11"/>
    <property type="match status" value="1"/>
</dbReference>
<feature type="domain" description="Malonyl-CoA:ACP transacylase (MAT)" evidence="3">
    <location>
        <begin position="24"/>
        <end position="316"/>
    </location>
</feature>
<evidence type="ECO:0000259" key="3">
    <source>
        <dbReference type="SMART" id="SM00827"/>
    </source>
</evidence>
<dbReference type="GO" id="GO:0005886">
    <property type="term" value="C:plasma membrane"/>
    <property type="evidence" value="ECO:0007669"/>
    <property type="project" value="TreeGrafter"/>
</dbReference>
<dbReference type="InterPro" id="IPR001227">
    <property type="entry name" value="Ac_transferase_dom_sf"/>
</dbReference>
<keyword evidence="1" id="KW-0596">Phosphopantetheine</keyword>
<dbReference type="InterPro" id="IPR016036">
    <property type="entry name" value="Malonyl_transacylase_ACP-bd"/>
</dbReference>
<dbReference type="Gene3D" id="3.30.70.3290">
    <property type="match status" value="1"/>
</dbReference>
<keyword evidence="5" id="KW-1185">Reference proteome</keyword>
<evidence type="ECO:0000313" key="5">
    <source>
        <dbReference type="Proteomes" id="UP000612899"/>
    </source>
</evidence>
<comment type="caution">
    <text evidence="4">The sequence shown here is derived from an EMBL/GenBank/DDBJ whole genome shotgun (WGS) entry which is preliminary data.</text>
</comment>
<dbReference type="Pfam" id="PF00698">
    <property type="entry name" value="Acyl_transf_1"/>
    <property type="match status" value="1"/>
</dbReference>
<dbReference type="SUPFAM" id="SSF52151">
    <property type="entry name" value="FabD/lysophospholipase-like"/>
    <property type="match status" value="1"/>
</dbReference>
<evidence type="ECO:0000313" key="4">
    <source>
        <dbReference type="EMBL" id="GIH07586.1"/>
    </source>
</evidence>
<gene>
    <name evidence="4" type="ORF">Rhe02_56530</name>
</gene>
<dbReference type="InterPro" id="IPR014043">
    <property type="entry name" value="Acyl_transferase_dom"/>
</dbReference>
<proteinExistence type="predicted"/>
<dbReference type="GO" id="GO:0071770">
    <property type="term" value="P:DIM/DIP cell wall layer assembly"/>
    <property type="evidence" value="ECO:0007669"/>
    <property type="project" value="TreeGrafter"/>
</dbReference>
<dbReference type="GO" id="GO:0004312">
    <property type="term" value="F:fatty acid synthase activity"/>
    <property type="evidence" value="ECO:0007669"/>
    <property type="project" value="TreeGrafter"/>
</dbReference>
<sequence>MGMVTPHLWTRTIRPGGPRPVVLLLPGQGSQFTGMATELYGLDPVFTSTMDEVLALMGPEGGQIRSDWLGQTSDIDIDDVRRAQPLLFAVDYALAKMVASWGVEPVALLGHSAGEMVAATLAGVFSLPDAVRSQMKRVHEAVLIPPGGMLAVAATEAQVRPYLFGDTAIAAVNASRQVMLAGPADQLRYVESRLREDEYIVALVPATSPFHCPAMAPAAEACQQDLGTIQLNAPQMTIYSGYTGDILTPKEAVMPEFWAWQVVDTVYFGQALERMLGNSDALMIETGPGQTLTAFARRHRAVRAGASDIVSLMPGRKRECEAALTVARKIWTEGYDLDFDALTPLLKAAHEVL</sequence>
<dbReference type="GO" id="GO:0005737">
    <property type="term" value="C:cytoplasm"/>
    <property type="evidence" value="ECO:0007669"/>
    <property type="project" value="TreeGrafter"/>
</dbReference>
<dbReference type="EMBL" id="BONY01000038">
    <property type="protein sequence ID" value="GIH07586.1"/>
    <property type="molecule type" value="Genomic_DNA"/>
</dbReference>
<dbReference type="PANTHER" id="PTHR43775">
    <property type="entry name" value="FATTY ACID SYNTHASE"/>
    <property type="match status" value="1"/>
</dbReference>
<organism evidence="4 5">
    <name type="scientific">Rhizocola hellebori</name>
    <dbReference type="NCBI Taxonomy" id="1392758"/>
    <lineage>
        <taxon>Bacteria</taxon>
        <taxon>Bacillati</taxon>
        <taxon>Actinomycetota</taxon>
        <taxon>Actinomycetes</taxon>
        <taxon>Micromonosporales</taxon>
        <taxon>Micromonosporaceae</taxon>
        <taxon>Rhizocola</taxon>
    </lineage>
</organism>
<keyword evidence="2" id="KW-0597">Phosphoprotein</keyword>
<evidence type="ECO:0000256" key="2">
    <source>
        <dbReference type="ARBA" id="ARBA00022553"/>
    </source>
</evidence>
<dbReference type="InterPro" id="IPR050091">
    <property type="entry name" value="PKS_NRPS_Biosynth_Enz"/>
</dbReference>